<dbReference type="GO" id="GO:0050566">
    <property type="term" value="F:asparaginyl-tRNA synthase (glutamine-hydrolyzing) activity"/>
    <property type="evidence" value="ECO:0007669"/>
    <property type="project" value="UniProtKB-EC"/>
</dbReference>
<keyword evidence="1" id="KW-0808">Transferase</keyword>
<dbReference type="GO" id="GO:0006450">
    <property type="term" value="P:regulation of translational fidelity"/>
    <property type="evidence" value="ECO:0007669"/>
    <property type="project" value="InterPro"/>
</dbReference>
<proteinExistence type="inferred from homology"/>
<protein>
    <submittedName>
        <fullName evidence="1">Aspartyl-tRNA(Asn) amidotransferase subunit C @ Glutamyl-tRNA(Gln) amidotransferase subunit C</fullName>
        <ecNumber evidence="1">6.3.5.6</ecNumber>
        <ecNumber evidence="1">6.3.5.7</ecNumber>
    </submittedName>
</protein>
<dbReference type="HAMAP" id="MF_00122">
    <property type="entry name" value="GatC"/>
    <property type="match status" value="1"/>
</dbReference>
<dbReference type="Pfam" id="PF02686">
    <property type="entry name" value="GatC"/>
    <property type="match status" value="1"/>
</dbReference>
<dbReference type="InterPro" id="IPR036113">
    <property type="entry name" value="Asp/Glu-ADT_sf_sub_c"/>
</dbReference>
<dbReference type="GO" id="GO:0070681">
    <property type="term" value="P:glutaminyl-tRNAGln biosynthesis via transamidation"/>
    <property type="evidence" value="ECO:0007669"/>
    <property type="project" value="TreeGrafter"/>
</dbReference>
<dbReference type="EC" id="6.3.5.7" evidence="1"/>
<dbReference type="EC" id="6.3.5.6" evidence="1"/>
<keyword evidence="1" id="KW-0436">Ligase</keyword>
<dbReference type="SUPFAM" id="SSF141000">
    <property type="entry name" value="Glu-tRNAGln amidotransferase C subunit"/>
    <property type="match status" value="1"/>
</dbReference>
<gene>
    <name evidence="1" type="ORF">MNBD_PLANCTO02-1448</name>
</gene>
<dbReference type="EMBL" id="UOGL01000203">
    <property type="protein sequence ID" value="VAX38438.1"/>
    <property type="molecule type" value="Genomic_DNA"/>
</dbReference>
<evidence type="ECO:0000313" key="1">
    <source>
        <dbReference type="EMBL" id="VAX38438.1"/>
    </source>
</evidence>
<dbReference type="Gene3D" id="1.10.20.60">
    <property type="entry name" value="Glu-tRNAGln amidotransferase C subunit, N-terminal domain"/>
    <property type="match status" value="1"/>
</dbReference>
<dbReference type="PANTHER" id="PTHR15004:SF0">
    <property type="entry name" value="GLUTAMYL-TRNA(GLN) AMIDOTRANSFERASE SUBUNIT C, MITOCHONDRIAL"/>
    <property type="match status" value="1"/>
</dbReference>
<accession>A0A3B1DQR4</accession>
<sequence length="99" mass="11287">MSLQLTRNQVAHVATLSRLSLTDTELDTFTHQLQDILEYIEMLEEVDTENTEPMVHAIEQQNVFREDELADSLPRDEALKNAPATDGSYFLVPPILETE</sequence>
<name>A0A3B1DQR4_9ZZZZ</name>
<dbReference type="GO" id="GO:0016740">
    <property type="term" value="F:transferase activity"/>
    <property type="evidence" value="ECO:0007669"/>
    <property type="project" value="UniProtKB-KW"/>
</dbReference>
<dbReference type="GO" id="GO:0050567">
    <property type="term" value="F:glutaminyl-tRNA synthase (glutamine-hydrolyzing) activity"/>
    <property type="evidence" value="ECO:0007669"/>
    <property type="project" value="UniProtKB-EC"/>
</dbReference>
<dbReference type="InterPro" id="IPR003837">
    <property type="entry name" value="GatC"/>
</dbReference>
<reference evidence="1" key="1">
    <citation type="submission" date="2018-06" db="EMBL/GenBank/DDBJ databases">
        <authorList>
            <person name="Zhirakovskaya E."/>
        </authorList>
    </citation>
    <scope>NUCLEOTIDE SEQUENCE</scope>
</reference>
<dbReference type="AlphaFoldDB" id="A0A3B1DQR4"/>
<dbReference type="NCBIfam" id="TIGR00135">
    <property type="entry name" value="gatC"/>
    <property type="match status" value="1"/>
</dbReference>
<organism evidence="1">
    <name type="scientific">hydrothermal vent metagenome</name>
    <dbReference type="NCBI Taxonomy" id="652676"/>
    <lineage>
        <taxon>unclassified sequences</taxon>
        <taxon>metagenomes</taxon>
        <taxon>ecological metagenomes</taxon>
    </lineage>
</organism>
<dbReference type="PANTHER" id="PTHR15004">
    <property type="entry name" value="GLUTAMYL-TRNA(GLN) AMIDOTRANSFERASE SUBUNIT C, MITOCHONDRIAL"/>
    <property type="match status" value="1"/>
</dbReference>